<dbReference type="SMART" id="SM00729">
    <property type="entry name" value="Elp3"/>
    <property type="match status" value="1"/>
</dbReference>
<dbReference type="Gene3D" id="3.80.30.20">
    <property type="entry name" value="tm_1862 like domain"/>
    <property type="match status" value="1"/>
</dbReference>
<evidence type="ECO:0000256" key="2">
    <source>
        <dbReference type="ARBA" id="ARBA00022691"/>
    </source>
</evidence>
<dbReference type="PANTHER" id="PTHR43409">
    <property type="entry name" value="ANAEROBIC MAGNESIUM-PROTOPORPHYRIN IX MONOMETHYL ESTER CYCLASE-RELATED"/>
    <property type="match status" value="1"/>
</dbReference>
<protein>
    <submittedName>
        <fullName evidence="7">Putative radical SAM superfamily protein</fullName>
    </submittedName>
</protein>
<dbReference type="SUPFAM" id="SSF102114">
    <property type="entry name" value="Radical SAM enzymes"/>
    <property type="match status" value="1"/>
</dbReference>
<name>A0A6M3KX86_9ZZZZ</name>
<evidence type="ECO:0000256" key="4">
    <source>
        <dbReference type="ARBA" id="ARBA00023004"/>
    </source>
</evidence>
<sequence>MATVGLVRPDSKAIQYQNLATVSAVEPPHWMMVRAAQLEMEGAEVKVHDCAINGATIGISDCDRYEVWPSGVHPSAFVQEQAGVEHVVEQLRGTGKHIDVMEHLPFNPIGILPAYCTMDAYKAHNWHSWGQGDTRPYGTVSFAISCPYTCRFCTVKQFYRKPYTRQPLSNIMAQLVNLKSRGVRNVKVMDEIAVLPTPEFRDIVWAIEGEFGDYFNFWCYSRADTLPGDDTLIMMKQAGFNWVCVGIESGVQAIRESNGKGSFTNGDVEICVQRLQGAGIHVLGNFMFGFPEDDRDALNRTFELSWTLGCEYTNYYCMVPYPNTKIRALAVERGWDVACTPQEFAQMGYEFKPLQTEFLSSAEVLAYRDWAWSIYHNREGYWDRIGHVFGEQAREEIKNTSRIEIKRKVLDGGTWMDFWKT</sequence>
<proteinExistence type="predicted"/>
<dbReference type="AlphaFoldDB" id="A0A6M3KX86"/>
<accession>A0A6M3KX86</accession>
<dbReference type="InterPro" id="IPR006638">
    <property type="entry name" value="Elp3/MiaA/NifB-like_rSAM"/>
</dbReference>
<dbReference type="Pfam" id="PF04055">
    <property type="entry name" value="Radical_SAM"/>
    <property type="match status" value="1"/>
</dbReference>
<comment type="cofactor">
    <cofactor evidence="1">
        <name>[4Fe-4S] cluster</name>
        <dbReference type="ChEBI" id="CHEBI:49883"/>
    </cofactor>
</comment>
<dbReference type="GO" id="GO:0051536">
    <property type="term" value="F:iron-sulfur cluster binding"/>
    <property type="evidence" value="ECO:0007669"/>
    <property type="project" value="UniProtKB-KW"/>
</dbReference>
<reference evidence="7" key="1">
    <citation type="submission" date="2020-03" db="EMBL/GenBank/DDBJ databases">
        <title>The deep terrestrial virosphere.</title>
        <authorList>
            <person name="Holmfeldt K."/>
            <person name="Nilsson E."/>
            <person name="Simone D."/>
            <person name="Lopez-Fernandez M."/>
            <person name="Wu X."/>
            <person name="de Brujin I."/>
            <person name="Lundin D."/>
            <person name="Andersson A."/>
            <person name="Bertilsson S."/>
            <person name="Dopson M."/>
        </authorList>
    </citation>
    <scope>NUCLEOTIDE SEQUENCE</scope>
    <source>
        <strain evidence="7">MM415B03171</strain>
    </source>
</reference>
<feature type="domain" description="Radical SAM core" evidence="6">
    <location>
        <begin position="132"/>
        <end position="350"/>
    </location>
</feature>
<keyword evidence="4" id="KW-0408">Iron</keyword>
<evidence type="ECO:0000313" key="7">
    <source>
        <dbReference type="EMBL" id="QJA86530.1"/>
    </source>
</evidence>
<gene>
    <name evidence="7" type="ORF">MM415B03171_0001</name>
</gene>
<evidence type="ECO:0000256" key="3">
    <source>
        <dbReference type="ARBA" id="ARBA00022723"/>
    </source>
</evidence>
<dbReference type="InterPro" id="IPR023404">
    <property type="entry name" value="rSAM_horseshoe"/>
</dbReference>
<evidence type="ECO:0000259" key="6">
    <source>
        <dbReference type="PROSITE" id="PS51918"/>
    </source>
</evidence>
<keyword evidence="2" id="KW-0949">S-adenosyl-L-methionine</keyword>
<dbReference type="EMBL" id="MT142641">
    <property type="protein sequence ID" value="QJA86530.1"/>
    <property type="molecule type" value="Genomic_DNA"/>
</dbReference>
<dbReference type="SFLD" id="SFLDG01082">
    <property type="entry name" value="B12-binding_domain_containing"/>
    <property type="match status" value="1"/>
</dbReference>
<dbReference type="CDD" id="cd01335">
    <property type="entry name" value="Radical_SAM"/>
    <property type="match status" value="1"/>
</dbReference>
<organism evidence="7">
    <name type="scientific">viral metagenome</name>
    <dbReference type="NCBI Taxonomy" id="1070528"/>
    <lineage>
        <taxon>unclassified sequences</taxon>
        <taxon>metagenomes</taxon>
        <taxon>organismal metagenomes</taxon>
    </lineage>
</organism>
<keyword evidence="3" id="KW-0479">Metal-binding</keyword>
<dbReference type="PROSITE" id="PS51918">
    <property type="entry name" value="RADICAL_SAM"/>
    <property type="match status" value="1"/>
</dbReference>
<dbReference type="InterPro" id="IPR051198">
    <property type="entry name" value="BchE-like"/>
</dbReference>
<dbReference type="InterPro" id="IPR007197">
    <property type="entry name" value="rSAM"/>
</dbReference>
<evidence type="ECO:0000256" key="1">
    <source>
        <dbReference type="ARBA" id="ARBA00001966"/>
    </source>
</evidence>
<dbReference type="GO" id="GO:0003824">
    <property type="term" value="F:catalytic activity"/>
    <property type="evidence" value="ECO:0007669"/>
    <property type="project" value="InterPro"/>
</dbReference>
<dbReference type="SFLD" id="SFLDS00029">
    <property type="entry name" value="Radical_SAM"/>
    <property type="match status" value="1"/>
</dbReference>
<evidence type="ECO:0000256" key="5">
    <source>
        <dbReference type="ARBA" id="ARBA00023014"/>
    </source>
</evidence>
<dbReference type="GO" id="GO:0046872">
    <property type="term" value="F:metal ion binding"/>
    <property type="evidence" value="ECO:0007669"/>
    <property type="project" value="UniProtKB-KW"/>
</dbReference>
<keyword evidence="5" id="KW-0411">Iron-sulfur</keyword>
<dbReference type="InterPro" id="IPR058240">
    <property type="entry name" value="rSAM_sf"/>
</dbReference>